<dbReference type="GO" id="GO:0043295">
    <property type="term" value="F:glutathione binding"/>
    <property type="evidence" value="ECO:0007669"/>
    <property type="project" value="TreeGrafter"/>
</dbReference>
<reference evidence="6" key="1">
    <citation type="submission" date="2020-06" db="EMBL/GenBank/DDBJ databases">
        <authorList>
            <person name="Li T."/>
            <person name="Hu X."/>
            <person name="Zhang T."/>
            <person name="Song X."/>
            <person name="Zhang H."/>
            <person name="Dai N."/>
            <person name="Sheng W."/>
            <person name="Hou X."/>
            <person name="Wei L."/>
        </authorList>
    </citation>
    <scope>NUCLEOTIDE SEQUENCE</scope>
    <source>
        <strain evidence="6">K16</strain>
        <tissue evidence="6">Leaf</tissue>
    </source>
</reference>
<protein>
    <recommendedName>
        <fullName evidence="2">glutathione transferase</fullName>
        <ecNumber evidence="2">2.5.1.18</ecNumber>
    </recommendedName>
</protein>
<proteinExistence type="inferred from homology"/>
<dbReference type="InterPro" id="IPR010987">
    <property type="entry name" value="Glutathione-S-Trfase_C-like"/>
</dbReference>
<feature type="domain" description="GST C-terminal" evidence="5">
    <location>
        <begin position="195"/>
        <end position="326"/>
    </location>
</feature>
<dbReference type="InterPro" id="IPR004046">
    <property type="entry name" value="GST_C"/>
</dbReference>
<dbReference type="Proteomes" id="UP001289374">
    <property type="component" value="Unassembled WGS sequence"/>
</dbReference>
<dbReference type="GO" id="GO:0005737">
    <property type="term" value="C:cytoplasm"/>
    <property type="evidence" value="ECO:0007669"/>
    <property type="project" value="TreeGrafter"/>
</dbReference>
<keyword evidence="3" id="KW-0808">Transferase</keyword>
<comment type="similarity">
    <text evidence="1">Belongs to the GST superfamily. Phi family.</text>
</comment>
<dbReference type="InterPro" id="IPR034347">
    <property type="entry name" value="GST_Phi_C"/>
</dbReference>
<dbReference type="PROSITE" id="PS50405">
    <property type="entry name" value="GST_CTER"/>
    <property type="match status" value="1"/>
</dbReference>
<evidence type="ECO:0000259" key="5">
    <source>
        <dbReference type="PROSITE" id="PS50405"/>
    </source>
</evidence>
<dbReference type="CDD" id="cd03187">
    <property type="entry name" value="GST_C_Phi"/>
    <property type="match status" value="1"/>
</dbReference>
<evidence type="ECO:0000313" key="6">
    <source>
        <dbReference type="EMBL" id="KAK4407025.1"/>
    </source>
</evidence>
<dbReference type="EMBL" id="JACGWL010000002">
    <property type="protein sequence ID" value="KAK4407025.1"/>
    <property type="molecule type" value="Genomic_DNA"/>
</dbReference>
<keyword evidence="7" id="KW-1185">Reference proteome</keyword>
<dbReference type="PANTHER" id="PTHR43900">
    <property type="entry name" value="GLUTATHIONE S-TRANSFERASE RHO"/>
    <property type="match status" value="1"/>
</dbReference>
<reference evidence="6" key="2">
    <citation type="journal article" date="2024" name="Plant">
        <title>Genomic evolution and insights into agronomic trait innovations of Sesamum species.</title>
        <authorList>
            <person name="Miao H."/>
            <person name="Wang L."/>
            <person name="Qu L."/>
            <person name="Liu H."/>
            <person name="Sun Y."/>
            <person name="Le M."/>
            <person name="Wang Q."/>
            <person name="Wei S."/>
            <person name="Zheng Y."/>
            <person name="Lin W."/>
            <person name="Duan Y."/>
            <person name="Cao H."/>
            <person name="Xiong S."/>
            <person name="Wang X."/>
            <person name="Wei L."/>
            <person name="Li C."/>
            <person name="Ma Q."/>
            <person name="Ju M."/>
            <person name="Zhao R."/>
            <person name="Li G."/>
            <person name="Mu C."/>
            <person name="Tian Q."/>
            <person name="Mei H."/>
            <person name="Zhang T."/>
            <person name="Gao T."/>
            <person name="Zhang H."/>
        </authorList>
    </citation>
    <scope>NUCLEOTIDE SEQUENCE</scope>
    <source>
        <strain evidence="6">K16</strain>
    </source>
</reference>
<dbReference type="PANTHER" id="PTHR43900:SF47">
    <property type="entry name" value="GLUTATHIONE S-TRANSFERASE F6-RELATED"/>
    <property type="match status" value="1"/>
</dbReference>
<dbReference type="EC" id="2.5.1.18" evidence="2"/>
<evidence type="ECO:0000256" key="4">
    <source>
        <dbReference type="ARBA" id="ARBA00047960"/>
    </source>
</evidence>
<dbReference type="AlphaFoldDB" id="A0AAE1X885"/>
<sequence>MKRRSERAPLQYGRYEVARGADRAEIYNLAFSPTAQWLAVSSDKGTVHVFSLKATSGNAGSERSSSPPGPNPSVATSSSSLSFIKGIGFLEVGHFLVDDILKTVVFLHGLMTSGLVLLIKFHCLKSFREGVLPKYFSSEWPVAQFRLPEGSQYIVAFGHQKNTVVILGLDGRIQGYNQYISHAYADKGTPLMAEDPKKQAIVGVWLEVEAHKFDAAGQKLSYEILIKAFKGLTTDEAAVEQLQGKLGKVLDVYEARLGKFKYLAGDEYSLADLHHLPIINNLFKTKVKALFDQRPHVSAWCADLLARPAWQKENKAWKQTLSKAQLPPVASTQFSSFHILGLSGRSDVLEMVLLVALGAKRNGFNACETAFGVPASKSLMAAKPCFVGGKCGGEPER</sequence>
<name>A0AAE1X885_9LAMI</name>
<comment type="caution">
    <text evidence="6">The sequence shown here is derived from an EMBL/GenBank/DDBJ whole genome shotgun (WGS) entry which is preliminary data.</text>
</comment>
<dbReference type="InterPro" id="IPR036322">
    <property type="entry name" value="WD40_repeat_dom_sf"/>
</dbReference>
<gene>
    <name evidence="6" type="ORF">Sango_0283500</name>
</gene>
<dbReference type="FunFam" id="1.20.1050.10:FF:000004">
    <property type="entry name" value="Glutathione S-transferase F2"/>
    <property type="match status" value="1"/>
</dbReference>
<dbReference type="InterPro" id="IPR036282">
    <property type="entry name" value="Glutathione-S-Trfase_C_sf"/>
</dbReference>
<dbReference type="GO" id="GO:0004364">
    <property type="term" value="F:glutathione transferase activity"/>
    <property type="evidence" value="ECO:0007669"/>
    <property type="project" value="UniProtKB-EC"/>
</dbReference>
<evidence type="ECO:0000256" key="2">
    <source>
        <dbReference type="ARBA" id="ARBA00012452"/>
    </source>
</evidence>
<dbReference type="GO" id="GO:0006749">
    <property type="term" value="P:glutathione metabolic process"/>
    <property type="evidence" value="ECO:0007669"/>
    <property type="project" value="TreeGrafter"/>
</dbReference>
<accession>A0AAE1X885</accession>
<dbReference type="SUPFAM" id="SSF47616">
    <property type="entry name" value="GST C-terminal domain-like"/>
    <property type="match status" value="1"/>
</dbReference>
<evidence type="ECO:0000313" key="7">
    <source>
        <dbReference type="Proteomes" id="UP001289374"/>
    </source>
</evidence>
<evidence type="ECO:0000256" key="1">
    <source>
        <dbReference type="ARBA" id="ARBA00010128"/>
    </source>
</evidence>
<evidence type="ECO:0000256" key="3">
    <source>
        <dbReference type="ARBA" id="ARBA00022679"/>
    </source>
</evidence>
<organism evidence="6 7">
    <name type="scientific">Sesamum angolense</name>
    <dbReference type="NCBI Taxonomy" id="2727404"/>
    <lineage>
        <taxon>Eukaryota</taxon>
        <taxon>Viridiplantae</taxon>
        <taxon>Streptophyta</taxon>
        <taxon>Embryophyta</taxon>
        <taxon>Tracheophyta</taxon>
        <taxon>Spermatophyta</taxon>
        <taxon>Magnoliopsida</taxon>
        <taxon>eudicotyledons</taxon>
        <taxon>Gunneridae</taxon>
        <taxon>Pentapetalae</taxon>
        <taxon>asterids</taxon>
        <taxon>lamiids</taxon>
        <taxon>Lamiales</taxon>
        <taxon>Pedaliaceae</taxon>
        <taxon>Sesamum</taxon>
    </lineage>
</organism>
<comment type="catalytic activity">
    <reaction evidence="4">
        <text>RX + glutathione = an S-substituted glutathione + a halide anion + H(+)</text>
        <dbReference type="Rhea" id="RHEA:16437"/>
        <dbReference type="ChEBI" id="CHEBI:15378"/>
        <dbReference type="ChEBI" id="CHEBI:16042"/>
        <dbReference type="ChEBI" id="CHEBI:17792"/>
        <dbReference type="ChEBI" id="CHEBI:57925"/>
        <dbReference type="ChEBI" id="CHEBI:90779"/>
        <dbReference type="EC" id="2.5.1.18"/>
    </reaction>
</comment>
<dbReference type="Gene3D" id="1.20.1050.10">
    <property type="match status" value="1"/>
</dbReference>
<dbReference type="GO" id="GO:0009407">
    <property type="term" value="P:toxin catabolic process"/>
    <property type="evidence" value="ECO:0007669"/>
    <property type="project" value="UniProtKB-ARBA"/>
</dbReference>
<dbReference type="SUPFAM" id="SSF50978">
    <property type="entry name" value="WD40 repeat-like"/>
    <property type="match status" value="1"/>
</dbReference>
<dbReference type="Pfam" id="PF00043">
    <property type="entry name" value="GST_C"/>
    <property type="match status" value="1"/>
</dbReference>